<dbReference type="Proteomes" id="UP000663981">
    <property type="component" value="Unassembled WGS sequence"/>
</dbReference>
<accession>A0ABS3NC69</accession>
<dbReference type="InterPro" id="IPR036116">
    <property type="entry name" value="FN3_sf"/>
</dbReference>
<sequence length="147" mass="17203">MMNILLFCDTDENGNITESLKGFRVIPNQQYQHFFYLQEDLNVLDYKVINNQLAKIPMPPQFVDIELTNNTVELLWDNVENEKEYQVYKNDQLLVVSDDNIHIDSEITEGSIYTYKIKTVSNENLISEFSESFVIEIPITEVDQQQS</sequence>
<dbReference type="Gene3D" id="2.60.40.10">
    <property type="entry name" value="Immunoglobulins"/>
    <property type="match status" value="1"/>
</dbReference>
<keyword evidence="2" id="KW-1185">Reference proteome</keyword>
<dbReference type="SUPFAM" id="SSF49265">
    <property type="entry name" value="Fibronectin type III"/>
    <property type="match status" value="1"/>
</dbReference>
<dbReference type="EMBL" id="JAGDEL010000046">
    <property type="protein sequence ID" value="MBO1515651.1"/>
    <property type="molecule type" value="Genomic_DNA"/>
</dbReference>
<name>A0ABS3NC69_9BACI</name>
<organism evidence="1 2">
    <name type="scientific">Metabacillus bambusae</name>
    <dbReference type="NCBI Taxonomy" id="2795218"/>
    <lineage>
        <taxon>Bacteria</taxon>
        <taxon>Bacillati</taxon>
        <taxon>Bacillota</taxon>
        <taxon>Bacilli</taxon>
        <taxon>Bacillales</taxon>
        <taxon>Bacillaceae</taxon>
        <taxon>Metabacillus</taxon>
    </lineage>
</organism>
<gene>
    <name evidence="1" type="ORF">I7822_29000</name>
</gene>
<reference evidence="1 2" key="1">
    <citation type="submission" date="2021-03" db="EMBL/GenBank/DDBJ databases">
        <title>Whole genome sequence of Metabacillus bambusae BG109.</title>
        <authorList>
            <person name="Jeong J.W."/>
        </authorList>
    </citation>
    <scope>NUCLEOTIDE SEQUENCE [LARGE SCALE GENOMIC DNA]</scope>
    <source>
        <strain evidence="1 2">BG109</strain>
    </source>
</reference>
<evidence type="ECO:0000313" key="2">
    <source>
        <dbReference type="Proteomes" id="UP000663981"/>
    </source>
</evidence>
<dbReference type="RefSeq" id="WP_207982505.1">
    <property type="nucleotide sequence ID" value="NZ_JAGDEL010000046.1"/>
</dbReference>
<protein>
    <recommendedName>
        <fullName evidence="3">Fibronectin type-III domain-containing protein</fullName>
    </recommendedName>
</protein>
<dbReference type="InterPro" id="IPR013783">
    <property type="entry name" value="Ig-like_fold"/>
</dbReference>
<comment type="caution">
    <text evidence="1">The sequence shown here is derived from an EMBL/GenBank/DDBJ whole genome shotgun (WGS) entry which is preliminary data.</text>
</comment>
<proteinExistence type="predicted"/>
<evidence type="ECO:0000313" key="1">
    <source>
        <dbReference type="EMBL" id="MBO1515651.1"/>
    </source>
</evidence>
<evidence type="ECO:0008006" key="3">
    <source>
        <dbReference type="Google" id="ProtNLM"/>
    </source>
</evidence>